<comment type="similarity">
    <text evidence="3">Belongs to the wax synthase family.</text>
</comment>
<protein>
    <recommendedName>
        <fullName evidence="9">Wax synthase domain-containing protein</fullName>
    </recommendedName>
</protein>
<dbReference type="Pfam" id="PF13813">
    <property type="entry name" value="MBOAT_2"/>
    <property type="match status" value="1"/>
</dbReference>
<evidence type="ECO:0000256" key="5">
    <source>
        <dbReference type="ARBA" id="ARBA00022692"/>
    </source>
</evidence>
<evidence type="ECO:0000313" key="11">
    <source>
        <dbReference type="Proteomes" id="UP000298030"/>
    </source>
</evidence>
<evidence type="ECO:0000256" key="1">
    <source>
        <dbReference type="ARBA" id="ARBA00004141"/>
    </source>
</evidence>
<keyword evidence="7 8" id="KW-0472">Membrane</keyword>
<evidence type="ECO:0000256" key="3">
    <source>
        <dbReference type="ARBA" id="ARBA00007282"/>
    </source>
</evidence>
<dbReference type="PANTHER" id="PTHR31595:SF57">
    <property type="entry name" value="OS04G0481900 PROTEIN"/>
    <property type="match status" value="1"/>
</dbReference>
<feature type="transmembrane region" description="Helical" evidence="8">
    <location>
        <begin position="341"/>
        <end position="362"/>
    </location>
</feature>
<dbReference type="GO" id="GO:0006629">
    <property type="term" value="P:lipid metabolic process"/>
    <property type="evidence" value="ECO:0007669"/>
    <property type="project" value="InterPro"/>
</dbReference>
<organism evidence="10 11">
    <name type="scientific">Coprinellus micaceus</name>
    <name type="common">Glistening ink-cap mushroom</name>
    <name type="synonym">Coprinus micaceus</name>
    <dbReference type="NCBI Taxonomy" id="71717"/>
    <lineage>
        <taxon>Eukaryota</taxon>
        <taxon>Fungi</taxon>
        <taxon>Dikarya</taxon>
        <taxon>Basidiomycota</taxon>
        <taxon>Agaricomycotina</taxon>
        <taxon>Agaricomycetes</taxon>
        <taxon>Agaricomycetidae</taxon>
        <taxon>Agaricales</taxon>
        <taxon>Agaricineae</taxon>
        <taxon>Psathyrellaceae</taxon>
        <taxon>Coprinellus</taxon>
    </lineage>
</organism>
<dbReference type="PANTHER" id="PTHR31595">
    <property type="entry name" value="LONG-CHAIN-ALCOHOL O-FATTY-ACYLTRANSFERASE 3-RELATED"/>
    <property type="match status" value="1"/>
</dbReference>
<keyword evidence="5 8" id="KW-0812">Transmembrane</keyword>
<feature type="transmembrane region" description="Helical" evidence="8">
    <location>
        <begin position="262"/>
        <end position="290"/>
    </location>
</feature>
<comment type="subcellular location">
    <subcellularLocation>
        <location evidence="1">Membrane</location>
        <topology evidence="1">Multi-pass membrane protein</topology>
    </subcellularLocation>
</comment>
<reference evidence="10 11" key="1">
    <citation type="journal article" date="2019" name="Nat. Ecol. Evol.">
        <title>Megaphylogeny resolves global patterns of mushroom evolution.</title>
        <authorList>
            <person name="Varga T."/>
            <person name="Krizsan K."/>
            <person name="Foldi C."/>
            <person name="Dima B."/>
            <person name="Sanchez-Garcia M."/>
            <person name="Sanchez-Ramirez S."/>
            <person name="Szollosi G.J."/>
            <person name="Szarkandi J.G."/>
            <person name="Papp V."/>
            <person name="Albert L."/>
            <person name="Andreopoulos W."/>
            <person name="Angelini C."/>
            <person name="Antonin V."/>
            <person name="Barry K.W."/>
            <person name="Bougher N.L."/>
            <person name="Buchanan P."/>
            <person name="Buyck B."/>
            <person name="Bense V."/>
            <person name="Catcheside P."/>
            <person name="Chovatia M."/>
            <person name="Cooper J."/>
            <person name="Damon W."/>
            <person name="Desjardin D."/>
            <person name="Finy P."/>
            <person name="Geml J."/>
            <person name="Haridas S."/>
            <person name="Hughes K."/>
            <person name="Justo A."/>
            <person name="Karasinski D."/>
            <person name="Kautmanova I."/>
            <person name="Kiss B."/>
            <person name="Kocsube S."/>
            <person name="Kotiranta H."/>
            <person name="LaButti K.M."/>
            <person name="Lechner B.E."/>
            <person name="Liimatainen K."/>
            <person name="Lipzen A."/>
            <person name="Lukacs Z."/>
            <person name="Mihaltcheva S."/>
            <person name="Morgado L.N."/>
            <person name="Niskanen T."/>
            <person name="Noordeloos M.E."/>
            <person name="Ohm R.A."/>
            <person name="Ortiz-Santana B."/>
            <person name="Ovrebo C."/>
            <person name="Racz N."/>
            <person name="Riley R."/>
            <person name="Savchenko A."/>
            <person name="Shiryaev A."/>
            <person name="Soop K."/>
            <person name="Spirin V."/>
            <person name="Szebenyi C."/>
            <person name="Tomsovsky M."/>
            <person name="Tulloss R.E."/>
            <person name="Uehling J."/>
            <person name="Grigoriev I.V."/>
            <person name="Vagvolgyi C."/>
            <person name="Papp T."/>
            <person name="Martin F.M."/>
            <person name="Miettinen O."/>
            <person name="Hibbett D.S."/>
            <person name="Nagy L.G."/>
        </authorList>
    </citation>
    <scope>NUCLEOTIDE SEQUENCE [LARGE SCALE GENOMIC DNA]</scope>
    <source>
        <strain evidence="10 11">FP101781</strain>
    </source>
</reference>
<dbReference type="EMBL" id="QPFP01000004">
    <property type="protein sequence ID" value="TEB37519.1"/>
    <property type="molecule type" value="Genomic_DNA"/>
</dbReference>
<keyword evidence="11" id="KW-1185">Reference proteome</keyword>
<feature type="domain" description="Wax synthase" evidence="9">
    <location>
        <begin position="297"/>
        <end position="375"/>
    </location>
</feature>
<feature type="transmembrane region" description="Helical" evidence="8">
    <location>
        <begin position="74"/>
        <end position="102"/>
    </location>
</feature>
<evidence type="ECO:0000256" key="4">
    <source>
        <dbReference type="ARBA" id="ARBA00022679"/>
    </source>
</evidence>
<evidence type="ECO:0000256" key="8">
    <source>
        <dbReference type="SAM" id="Phobius"/>
    </source>
</evidence>
<accession>A0A4Y7TVD9</accession>
<name>A0A4Y7TVD9_COPMI</name>
<evidence type="ECO:0000256" key="2">
    <source>
        <dbReference type="ARBA" id="ARBA00005179"/>
    </source>
</evidence>
<dbReference type="OrthoDB" id="1077582at2759"/>
<feature type="transmembrane region" description="Helical" evidence="8">
    <location>
        <begin position="405"/>
        <end position="423"/>
    </location>
</feature>
<evidence type="ECO:0000256" key="7">
    <source>
        <dbReference type="ARBA" id="ARBA00023136"/>
    </source>
</evidence>
<evidence type="ECO:0000313" key="10">
    <source>
        <dbReference type="EMBL" id="TEB37519.1"/>
    </source>
</evidence>
<dbReference type="GO" id="GO:0008374">
    <property type="term" value="F:O-acyltransferase activity"/>
    <property type="evidence" value="ECO:0007669"/>
    <property type="project" value="InterPro"/>
</dbReference>
<keyword evidence="6 8" id="KW-1133">Transmembrane helix</keyword>
<evidence type="ECO:0000256" key="6">
    <source>
        <dbReference type="ARBA" id="ARBA00022989"/>
    </source>
</evidence>
<dbReference type="InterPro" id="IPR044851">
    <property type="entry name" value="Wax_synthase"/>
</dbReference>
<comment type="pathway">
    <text evidence="2">Secondary metabolite biosynthesis.</text>
</comment>
<dbReference type="Proteomes" id="UP000298030">
    <property type="component" value="Unassembled WGS sequence"/>
</dbReference>
<dbReference type="GO" id="GO:0016020">
    <property type="term" value="C:membrane"/>
    <property type="evidence" value="ECO:0007669"/>
    <property type="project" value="UniProtKB-SubCell"/>
</dbReference>
<dbReference type="InterPro" id="IPR032805">
    <property type="entry name" value="Wax_synthase_dom"/>
</dbReference>
<proteinExistence type="inferred from homology"/>
<keyword evidence="4" id="KW-0808">Transferase</keyword>
<gene>
    <name evidence="10" type="ORF">FA13DRAFT_914394</name>
</gene>
<comment type="caution">
    <text evidence="10">The sequence shown here is derived from an EMBL/GenBank/DDBJ whole genome shotgun (WGS) entry which is preliminary data.</text>
</comment>
<dbReference type="STRING" id="71717.A0A4Y7TVD9"/>
<sequence>MDACDPAGPSGRRRGIARKHITSIALLSTSIYSISPRRGVMTWLTDLADIVPPPHTRIPLSLESFAQLFLPSLLLYYATAVLVLIPNTFYARLALLPVTLWAAFRTGTRLDIPAPWNDDRLIYLNQGLTLAMSTLATRAVIWTFKFSPLYRTPHPKTPRSSESKRLALPLVLTDALELCCNLRGIGWNWSAGLHIPRESKPTHSRPLFLFYTIRNFLLSLALFDALHYSVQIFGPTTVGAAVGGSIFDESLPFVQRYLRSTLITYLAGLTVCLGIQIGFYFMSIIGVAVFHNTPESWPPIFDAPWVSTSLSEFWAKRWHQAFRDLFVSCGSRPLARLFGRMGTVLGAFIISGLLHVAGLWGMGRGTELWGAGGYFLMMGVGVIIERGWAGAMTKTTGRRVRVRGWIGWVWTMAWVVFWGNWLVDSWARKGLVGSAFFPEGQRPVQTLGGLMGLKLDLTVH</sequence>
<feature type="transmembrane region" description="Helical" evidence="8">
    <location>
        <begin position="368"/>
        <end position="384"/>
    </location>
</feature>
<evidence type="ECO:0000259" key="9">
    <source>
        <dbReference type="Pfam" id="PF13813"/>
    </source>
</evidence>
<dbReference type="AlphaFoldDB" id="A0A4Y7TVD9"/>